<evidence type="ECO:0000256" key="1">
    <source>
        <dbReference type="ARBA" id="ARBA00004651"/>
    </source>
</evidence>
<protein>
    <submittedName>
        <fullName evidence="8">Putative copper resistance protein D</fullName>
    </submittedName>
</protein>
<dbReference type="AlphaFoldDB" id="A0A4V6P0S2"/>
<evidence type="ECO:0000313" key="8">
    <source>
        <dbReference type="EMBL" id="TCU14835.1"/>
    </source>
</evidence>
<keyword evidence="4 6" id="KW-1133">Transmembrane helix</keyword>
<feature type="transmembrane region" description="Helical" evidence="6">
    <location>
        <begin position="12"/>
        <end position="31"/>
    </location>
</feature>
<name>A0A4V6P0S2_RHISU</name>
<comment type="caution">
    <text evidence="8">The sequence shown here is derived from an EMBL/GenBank/DDBJ whole genome shotgun (WGS) entry which is preliminary data.</text>
</comment>
<dbReference type="RefSeq" id="WP_132563918.1">
    <property type="nucleotide sequence ID" value="NZ_SMBH01000008.1"/>
</dbReference>
<dbReference type="PANTHER" id="PTHR34820:SF4">
    <property type="entry name" value="INNER MEMBRANE PROTEIN YEBZ"/>
    <property type="match status" value="1"/>
</dbReference>
<feature type="transmembrane region" description="Helical" evidence="6">
    <location>
        <begin position="216"/>
        <end position="240"/>
    </location>
</feature>
<evidence type="ECO:0000256" key="4">
    <source>
        <dbReference type="ARBA" id="ARBA00022989"/>
    </source>
</evidence>
<feature type="transmembrane region" description="Helical" evidence="6">
    <location>
        <begin position="91"/>
        <end position="108"/>
    </location>
</feature>
<keyword evidence="2" id="KW-1003">Cell membrane</keyword>
<dbReference type="Pfam" id="PF05425">
    <property type="entry name" value="CopD"/>
    <property type="match status" value="1"/>
</dbReference>
<evidence type="ECO:0000256" key="5">
    <source>
        <dbReference type="ARBA" id="ARBA00023136"/>
    </source>
</evidence>
<feature type="transmembrane region" description="Helical" evidence="6">
    <location>
        <begin position="51"/>
        <end position="71"/>
    </location>
</feature>
<keyword evidence="3 6" id="KW-0812">Transmembrane</keyword>
<reference evidence="8 9" key="1">
    <citation type="submission" date="2019-03" db="EMBL/GenBank/DDBJ databases">
        <title>Genomic Encyclopedia of Type Strains, Phase IV (KMG-V): Genome sequencing to study the core and pangenomes of soil and plant-associated prokaryotes.</title>
        <authorList>
            <person name="Whitman W."/>
        </authorList>
    </citation>
    <scope>NUCLEOTIDE SEQUENCE [LARGE SCALE GENOMIC DNA]</scope>
    <source>
        <strain evidence="8 9">Hc14</strain>
    </source>
</reference>
<dbReference type="GO" id="GO:0005886">
    <property type="term" value="C:plasma membrane"/>
    <property type="evidence" value="ECO:0007669"/>
    <property type="project" value="UniProtKB-SubCell"/>
</dbReference>
<dbReference type="PANTHER" id="PTHR34820">
    <property type="entry name" value="INNER MEMBRANE PROTEIN YEBZ"/>
    <property type="match status" value="1"/>
</dbReference>
<sequence length="285" mass="30856">MDVDSTVVFARWVYFISVMILFGSALFPLYALDKKASPTPALLPRRVHLGLALAAVVFAAIWLLGFTAGLADREGMVETLQVVLFETDFGTVWFVRLSLALLLLVVSFSQRRELIAGPAFLLLTCEGWQGHAATWGFIGSLTQAIHVASAGAWIGGLLPLGRVIAAAQRYPSEVAGAEIVLWRFSRFGIAVVALIAVTGAMNAWRMLGGFPDPSDMYGRVLLLKISLFAAMIGLAVYNRYTLGRRMKSLPARGLRTLSRNVALEQIIGLGVLLDVSALGLMDPYA</sequence>
<feature type="domain" description="Copper resistance protein D" evidence="7">
    <location>
        <begin position="180"/>
        <end position="278"/>
    </location>
</feature>
<keyword evidence="5 6" id="KW-0472">Membrane</keyword>
<evidence type="ECO:0000256" key="6">
    <source>
        <dbReference type="SAM" id="Phobius"/>
    </source>
</evidence>
<evidence type="ECO:0000259" key="7">
    <source>
        <dbReference type="Pfam" id="PF05425"/>
    </source>
</evidence>
<evidence type="ECO:0000313" key="9">
    <source>
        <dbReference type="Proteomes" id="UP000294576"/>
    </source>
</evidence>
<gene>
    <name evidence="8" type="ORF">EV132_108205</name>
</gene>
<feature type="transmembrane region" description="Helical" evidence="6">
    <location>
        <begin position="144"/>
        <end position="164"/>
    </location>
</feature>
<organism evidence="8 9">
    <name type="scientific">Rhizobium sullae</name>
    <name type="common">Rhizobium hedysari</name>
    <dbReference type="NCBI Taxonomy" id="50338"/>
    <lineage>
        <taxon>Bacteria</taxon>
        <taxon>Pseudomonadati</taxon>
        <taxon>Pseudomonadota</taxon>
        <taxon>Alphaproteobacteria</taxon>
        <taxon>Hyphomicrobiales</taxon>
        <taxon>Rhizobiaceae</taxon>
        <taxon>Rhizobium/Agrobacterium group</taxon>
        <taxon>Rhizobium</taxon>
    </lineage>
</organism>
<dbReference type="InterPro" id="IPR047689">
    <property type="entry name" value="CopD"/>
</dbReference>
<evidence type="ECO:0000256" key="3">
    <source>
        <dbReference type="ARBA" id="ARBA00022692"/>
    </source>
</evidence>
<evidence type="ECO:0000256" key="2">
    <source>
        <dbReference type="ARBA" id="ARBA00022475"/>
    </source>
</evidence>
<dbReference type="GO" id="GO:0006825">
    <property type="term" value="P:copper ion transport"/>
    <property type="evidence" value="ECO:0007669"/>
    <property type="project" value="InterPro"/>
</dbReference>
<dbReference type="EMBL" id="SMBH01000008">
    <property type="protein sequence ID" value="TCU14835.1"/>
    <property type="molecule type" value="Genomic_DNA"/>
</dbReference>
<dbReference type="InterPro" id="IPR032694">
    <property type="entry name" value="CopC/D"/>
</dbReference>
<dbReference type="Proteomes" id="UP000294576">
    <property type="component" value="Unassembled WGS sequence"/>
</dbReference>
<proteinExistence type="predicted"/>
<feature type="transmembrane region" description="Helical" evidence="6">
    <location>
        <begin position="184"/>
        <end position="204"/>
    </location>
</feature>
<dbReference type="NCBIfam" id="NF033808">
    <property type="entry name" value="copper_CopD"/>
    <property type="match status" value="1"/>
</dbReference>
<dbReference type="InterPro" id="IPR008457">
    <property type="entry name" value="Cu-R_CopD_dom"/>
</dbReference>
<comment type="subcellular location">
    <subcellularLocation>
        <location evidence="1">Cell membrane</location>
        <topology evidence="1">Multi-pass membrane protein</topology>
    </subcellularLocation>
</comment>
<accession>A0A4V6P0S2</accession>